<evidence type="ECO:0000256" key="1">
    <source>
        <dbReference type="SAM" id="Coils"/>
    </source>
</evidence>
<evidence type="ECO:0000313" key="4">
    <source>
        <dbReference type="Proteomes" id="UP000594688"/>
    </source>
</evidence>
<feature type="chain" id="PRO_5032393520" description="DUF4412 domain-containing protein" evidence="2">
    <location>
        <begin position="23"/>
        <end position="295"/>
    </location>
</feature>
<protein>
    <recommendedName>
        <fullName evidence="5">DUF4412 domain-containing protein</fullName>
    </recommendedName>
</protein>
<keyword evidence="2" id="KW-0732">Signal</keyword>
<gene>
    <name evidence="3" type="ORF">G3M70_08540</name>
</gene>
<dbReference type="EMBL" id="CP048685">
    <property type="protein sequence ID" value="QPJ61918.1"/>
    <property type="molecule type" value="Genomic_DNA"/>
</dbReference>
<evidence type="ECO:0000313" key="3">
    <source>
        <dbReference type="EMBL" id="QPJ61918.1"/>
    </source>
</evidence>
<dbReference type="KEGG" id="nli:G3M70_08540"/>
<proteinExistence type="predicted"/>
<organism evidence="3 4">
    <name type="scientific">Candidatus Nitronauta litoralis</name>
    <dbReference type="NCBI Taxonomy" id="2705533"/>
    <lineage>
        <taxon>Bacteria</taxon>
        <taxon>Pseudomonadati</taxon>
        <taxon>Nitrospinota/Tectimicrobiota group</taxon>
        <taxon>Nitrospinota</taxon>
        <taxon>Nitrospinia</taxon>
        <taxon>Nitrospinales</taxon>
        <taxon>Nitrospinaceae</taxon>
        <taxon>Candidatus Nitronauta</taxon>
    </lineage>
</organism>
<evidence type="ECO:0008006" key="5">
    <source>
        <dbReference type="Google" id="ProtNLM"/>
    </source>
</evidence>
<sequence>MKNRSRLMLTLLGLLVTLPAFAGPERLTDARVMFTEVKDTRTTGQFFGECEVEIKVMGRAVAKALGIRSVEVTYAVDDTGMILVNKDRNNISSFFRPNEGASSLTHKVSLKNPARSAHYIQSLKGTIELYSPTDKNGGMIEIANFKNSAGKPLAEAELKPHGISIMYLTKEILEKRKKEQMEKARQKASKEMDKIGEEMGQAFMNMFEGMLGGMMGGDKFSLHLWVKDPDKKVVDIQFLDASGTKIKTSSRSSMGEMRQVGFDVLPGPDTKLLVYLATPESIRSVKFSLDQIPLP</sequence>
<evidence type="ECO:0000256" key="2">
    <source>
        <dbReference type="SAM" id="SignalP"/>
    </source>
</evidence>
<reference evidence="3 4" key="1">
    <citation type="submission" date="2020-02" db="EMBL/GenBank/DDBJ databases">
        <title>Genomic and physiological characterization of two novel Nitrospinaceae genera.</title>
        <authorList>
            <person name="Mueller A.J."/>
            <person name="Jung M.-Y."/>
            <person name="Strachan C.R."/>
            <person name="Herbold C.W."/>
            <person name="Kirkegaard R.H."/>
            <person name="Daims H."/>
        </authorList>
    </citation>
    <scope>NUCLEOTIDE SEQUENCE [LARGE SCALE GENOMIC DNA]</scope>
    <source>
        <strain evidence="3">EB</strain>
    </source>
</reference>
<dbReference type="AlphaFoldDB" id="A0A7T0BVX3"/>
<feature type="signal peptide" evidence="2">
    <location>
        <begin position="1"/>
        <end position="22"/>
    </location>
</feature>
<keyword evidence="1" id="KW-0175">Coiled coil</keyword>
<accession>A0A7T0BVX3</accession>
<feature type="coiled-coil region" evidence="1">
    <location>
        <begin position="170"/>
        <end position="198"/>
    </location>
</feature>
<dbReference type="Proteomes" id="UP000594688">
    <property type="component" value="Chromosome"/>
</dbReference>
<name>A0A7T0BVX3_9BACT</name>